<evidence type="ECO:0000256" key="10">
    <source>
        <dbReference type="ARBA" id="ARBA00023054"/>
    </source>
</evidence>
<feature type="compositionally biased region" description="Low complexity" evidence="16">
    <location>
        <begin position="728"/>
        <end position="738"/>
    </location>
</feature>
<feature type="coiled-coil region" evidence="15">
    <location>
        <begin position="912"/>
        <end position="942"/>
    </location>
</feature>
<feature type="coiled-coil region" evidence="15">
    <location>
        <begin position="300"/>
        <end position="327"/>
    </location>
</feature>
<evidence type="ECO:0000256" key="15">
    <source>
        <dbReference type="SAM" id="Coils"/>
    </source>
</evidence>
<evidence type="ECO:0000256" key="13">
    <source>
        <dbReference type="ARBA" id="ARBA00024960"/>
    </source>
</evidence>
<dbReference type="GO" id="GO:0016324">
    <property type="term" value="C:apical plasma membrane"/>
    <property type="evidence" value="ECO:0007669"/>
    <property type="project" value="UniProtKB-SubCell"/>
</dbReference>
<feature type="region of interest" description="Disordered" evidence="16">
    <location>
        <begin position="514"/>
        <end position="573"/>
    </location>
</feature>
<evidence type="ECO:0000256" key="9">
    <source>
        <dbReference type="ARBA" id="ARBA00023015"/>
    </source>
</evidence>
<keyword evidence="5" id="KW-1003">Cell membrane</keyword>
<proteinExistence type="inferred from homology"/>
<dbReference type="GO" id="GO:0006355">
    <property type="term" value="P:regulation of DNA-templated transcription"/>
    <property type="evidence" value="ECO:0007669"/>
    <property type="project" value="TreeGrafter"/>
</dbReference>
<dbReference type="GO" id="GO:0016477">
    <property type="term" value="P:cell migration"/>
    <property type="evidence" value="ECO:0007669"/>
    <property type="project" value="TreeGrafter"/>
</dbReference>
<dbReference type="SMART" id="SM00239">
    <property type="entry name" value="C2"/>
    <property type="match status" value="1"/>
</dbReference>
<evidence type="ECO:0000256" key="2">
    <source>
        <dbReference type="ARBA" id="ARBA00004496"/>
    </source>
</evidence>
<feature type="compositionally biased region" description="Low complexity" evidence="16">
    <location>
        <begin position="527"/>
        <end position="536"/>
    </location>
</feature>
<evidence type="ECO:0000259" key="18">
    <source>
        <dbReference type="PROSITE" id="PS50020"/>
    </source>
</evidence>
<evidence type="ECO:0000256" key="16">
    <source>
        <dbReference type="SAM" id="MobiDB-lite"/>
    </source>
</evidence>
<organism evidence="19">
    <name type="scientific">Clastoptera arizonana</name>
    <name type="common">Arizona spittle bug</name>
    <dbReference type="NCBI Taxonomy" id="38151"/>
    <lineage>
        <taxon>Eukaryota</taxon>
        <taxon>Metazoa</taxon>
        <taxon>Ecdysozoa</taxon>
        <taxon>Arthropoda</taxon>
        <taxon>Hexapoda</taxon>
        <taxon>Insecta</taxon>
        <taxon>Pterygota</taxon>
        <taxon>Neoptera</taxon>
        <taxon>Paraneoptera</taxon>
        <taxon>Hemiptera</taxon>
        <taxon>Auchenorrhyncha</taxon>
        <taxon>Cercopoidea</taxon>
        <taxon>Clastopteridae</taxon>
        <taxon>Clastoptera</taxon>
    </lineage>
</organism>
<keyword evidence="9" id="KW-0805">Transcription regulation</keyword>
<feature type="compositionally biased region" description="Low complexity" evidence="16">
    <location>
        <begin position="547"/>
        <end position="561"/>
    </location>
</feature>
<protein>
    <recommendedName>
        <fullName evidence="4">Protein kibra</fullName>
    </recommendedName>
</protein>
<evidence type="ECO:0000259" key="17">
    <source>
        <dbReference type="PROSITE" id="PS50004"/>
    </source>
</evidence>
<feature type="compositionally biased region" description="Acidic residues" evidence="16">
    <location>
        <begin position="759"/>
        <end position="778"/>
    </location>
</feature>
<keyword evidence="12" id="KW-0804">Transcription</keyword>
<dbReference type="InterPro" id="IPR037771">
    <property type="entry name" value="C2_WWC"/>
</dbReference>
<keyword evidence="10 15" id="KW-0175">Coiled coil</keyword>
<dbReference type="PROSITE" id="PS01159">
    <property type="entry name" value="WW_DOMAIN_1"/>
    <property type="match status" value="1"/>
</dbReference>
<keyword evidence="8" id="KW-0677">Repeat</keyword>
<dbReference type="GO" id="GO:0060090">
    <property type="term" value="F:molecular adaptor activity"/>
    <property type="evidence" value="ECO:0007669"/>
    <property type="project" value="TreeGrafter"/>
</dbReference>
<gene>
    <name evidence="19" type="ORF">g.20230</name>
</gene>
<dbReference type="Pfam" id="PF00397">
    <property type="entry name" value="WW"/>
    <property type="match status" value="1"/>
</dbReference>
<dbReference type="InterPro" id="IPR057747">
    <property type="entry name" value="WWC1_hairpin"/>
</dbReference>
<dbReference type="SUPFAM" id="SSF51045">
    <property type="entry name" value="WW domain"/>
    <property type="match status" value="2"/>
</dbReference>
<dbReference type="CDD" id="cd08680">
    <property type="entry name" value="C2_Kibra"/>
    <property type="match status" value="1"/>
</dbReference>
<keyword evidence="6" id="KW-0963">Cytoplasm</keyword>
<dbReference type="AlphaFoldDB" id="A0A1B6DSM0"/>
<feature type="coiled-coil region" evidence="15">
    <location>
        <begin position="359"/>
        <end position="428"/>
    </location>
</feature>
<evidence type="ECO:0000256" key="6">
    <source>
        <dbReference type="ARBA" id="ARBA00022490"/>
    </source>
</evidence>
<dbReference type="PANTHER" id="PTHR14791:SF29">
    <property type="entry name" value="PROTEIN KIBRA"/>
    <property type="match status" value="1"/>
</dbReference>
<dbReference type="Gene3D" id="2.20.70.10">
    <property type="match status" value="2"/>
</dbReference>
<feature type="domain" description="WW" evidence="18">
    <location>
        <begin position="56"/>
        <end position="89"/>
    </location>
</feature>
<dbReference type="GO" id="GO:0035330">
    <property type="term" value="P:regulation of hippo signaling"/>
    <property type="evidence" value="ECO:0007669"/>
    <property type="project" value="TreeGrafter"/>
</dbReference>
<dbReference type="InterPro" id="IPR000008">
    <property type="entry name" value="C2_dom"/>
</dbReference>
<feature type="compositionally biased region" description="Polar residues" evidence="16">
    <location>
        <begin position="739"/>
        <end position="751"/>
    </location>
</feature>
<evidence type="ECO:0000256" key="4">
    <source>
        <dbReference type="ARBA" id="ARBA00013712"/>
    </source>
</evidence>
<evidence type="ECO:0000256" key="11">
    <source>
        <dbReference type="ARBA" id="ARBA00023136"/>
    </source>
</evidence>
<feature type="domain" description="WW" evidence="18">
    <location>
        <begin position="9"/>
        <end position="42"/>
    </location>
</feature>
<evidence type="ECO:0000256" key="1">
    <source>
        <dbReference type="ARBA" id="ARBA00004221"/>
    </source>
</evidence>
<evidence type="ECO:0000256" key="3">
    <source>
        <dbReference type="ARBA" id="ARBA00010585"/>
    </source>
</evidence>
<comment type="subcellular location">
    <subcellularLocation>
        <location evidence="1">Apical cell membrane</location>
    </subcellularLocation>
    <subcellularLocation>
        <location evidence="2">Cytoplasm</location>
    </subcellularLocation>
</comment>
<dbReference type="GO" id="GO:0046621">
    <property type="term" value="P:negative regulation of organ growth"/>
    <property type="evidence" value="ECO:0007669"/>
    <property type="project" value="TreeGrafter"/>
</dbReference>
<feature type="domain" description="C2" evidence="17">
    <location>
        <begin position="581"/>
        <end position="703"/>
    </location>
</feature>
<feature type="coiled-coil region" evidence="15">
    <location>
        <begin position="168"/>
        <end position="195"/>
    </location>
</feature>
<dbReference type="CDD" id="cd00201">
    <property type="entry name" value="WW"/>
    <property type="match status" value="2"/>
</dbReference>
<dbReference type="GO" id="GO:0019900">
    <property type="term" value="F:kinase binding"/>
    <property type="evidence" value="ECO:0007669"/>
    <property type="project" value="TreeGrafter"/>
</dbReference>
<reference evidence="19" key="1">
    <citation type="submission" date="2015-12" db="EMBL/GenBank/DDBJ databases">
        <title>De novo transcriptome assembly of four potential Pierce s Disease insect vectors from Arizona vineyards.</title>
        <authorList>
            <person name="Tassone E.E."/>
        </authorList>
    </citation>
    <scope>NUCLEOTIDE SEQUENCE</scope>
</reference>
<dbReference type="InterPro" id="IPR035892">
    <property type="entry name" value="C2_domain_sf"/>
</dbReference>
<dbReference type="PROSITE" id="PS50004">
    <property type="entry name" value="C2"/>
    <property type="match status" value="1"/>
</dbReference>
<feature type="region of interest" description="Disordered" evidence="16">
    <location>
        <begin position="720"/>
        <end position="778"/>
    </location>
</feature>
<dbReference type="Gene3D" id="2.60.40.150">
    <property type="entry name" value="C2 domain"/>
    <property type="match status" value="1"/>
</dbReference>
<keyword evidence="7" id="KW-0597">Phosphoprotein</keyword>
<dbReference type="EMBL" id="GEDC01008669">
    <property type="protein sequence ID" value="JAS28629.1"/>
    <property type="molecule type" value="Transcribed_RNA"/>
</dbReference>
<dbReference type="GO" id="GO:0005737">
    <property type="term" value="C:cytoplasm"/>
    <property type="evidence" value="ECO:0007669"/>
    <property type="project" value="UniProtKB-SubCell"/>
</dbReference>
<evidence type="ECO:0000256" key="7">
    <source>
        <dbReference type="ARBA" id="ARBA00022553"/>
    </source>
</evidence>
<evidence type="ECO:0000256" key="5">
    <source>
        <dbReference type="ARBA" id="ARBA00022475"/>
    </source>
</evidence>
<dbReference type="Pfam" id="PF25802">
    <property type="entry name" value="WWC1"/>
    <property type="match status" value="1"/>
</dbReference>
<accession>A0A1B6DSM0</accession>
<evidence type="ECO:0000256" key="12">
    <source>
        <dbReference type="ARBA" id="ARBA00023163"/>
    </source>
</evidence>
<feature type="compositionally biased region" description="Pro residues" evidence="16">
    <location>
        <begin position="537"/>
        <end position="546"/>
    </location>
</feature>
<dbReference type="PROSITE" id="PS50020">
    <property type="entry name" value="WW_DOMAIN_2"/>
    <property type="match status" value="2"/>
</dbReference>
<dbReference type="InterPro" id="IPR051105">
    <property type="entry name" value="WWC/KIBRA_Hippo_Reg"/>
</dbReference>
<evidence type="ECO:0000256" key="14">
    <source>
        <dbReference type="ARBA" id="ARBA00025969"/>
    </source>
</evidence>
<comment type="function">
    <text evidence="13">Regulator of the Hippo/SWH (Sav/Wts/Hpo) signaling pathway, a signaling pathway that plays a pivotal role in organ size control and tumor suppression by restricting proliferation and promoting apoptosis. The core of this pathway is composed of a kinase cascade wherein Hippo (Hpo), in complex with its regulatory protein Salvador (Sav), phosphorylates and activates Warts (Wts) in complex with its regulatory protein Mats, which in turn phosphorylates and inactivates the Yorkie (Yki) oncoprotein. Kibra acts synergistically along with Ex and Mer to regulate the Hippo signaling pathway.</text>
</comment>
<name>A0A1B6DSM0_9HEMI</name>
<keyword evidence="11" id="KW-0472">Membrane</keyword>
<dbReference type="InterPro" id="IPR001202">
    <property type="entry name" value="WW_dom"/>
</dbReference>
<sequence length="1045" mass="116864">MPRRRNGEIPLPEGWDFARDYDGKVYFIDHNSKKTTWIDPRDRFTKPQSFADCIGNELPLGWEEAYDPHIGVYYINHVNQCTQLEDPRLEWRGIQEAMLREYLCTAQDVLEAKKEIYDIKQQRLYLAQDEYNHLNNALSTLNTSRTSLCSSSSSVSTKYDPDLLKSDVALARNRVSRLKRELEQIRAEMNCTQRGVDTLVSVEQKLSGPQGGCYNITEAQAIMVELREIQRSLSSGEQEKHELMRSLAKLKDDLTRLQLCESSPDVSTLSLPAATDKLSTASQTDLSGELVTMGTRLAEMARMRLEYDEARKRIQTIQQQLADLEEAVAPGQAESDKDRLLLFQEKEQLLRELRSITPRTRSHQEMTDIQVEIKRLEQDLNNALEMSNRAIADRLRLHEEKQLLLSQLRDALRAMTSLESQLRTLSASTLSVSSSSSLGSLSTTSSKGSLSSGLSFTDIYGGPQCLPAPQEKPVDMMDLQRRVERLLRGEPCPPPPAYEAPPPTVPLAELLCTRGGNMSQGSGLGRPGSPSLSPISETPPSPPTPPSVSAAVSDESVAGDSGVFEASNKSSQRTLPDMSIDTAQVQIKLRYSINDGILHVGIEKARNLTALSIPDEYQVYIKAVLLPSGPVNTLSCSTKPISDLSRPRFGHSVPLQVPLNKLYTKTLQINVWSLGPNKETECLGCAQVSLADFSPDNTTLRWYNILSFKFMQPSTEQIISAKEESSDESTIISSQTSTLTRNQGCDGTNSVGFGLDGLQSEDEDEDDYDDDEDDDDDEESIDIFCTEELEQVLELPNEDDCVDTEDKETNTECVFVPEKGNKQISSQTTIVIKRSQTFSPVAKNQYICRLNRSDSDSSMPLYRRSGGPFQRNSVERRSLRLRRSIIGNKVTRSLAPSGTQGPRTSLDLELDLRAQHTRLQALHDELARLRELKARLEVAKEKGDTEIAAWVLQDKQFQNLVAQADGKSADDRKVEKLLKKTSREIYKLRKSKAGKGKPDVISFKEKMAFFTRANVTVPVLPSDEVTDKENQRFEYTVDRTIGVAV</sequence>
<dbReference type="PANTHER" id="PTHR14791">
    <property type="entry name" value="BOMB/KIRA PROTEINS"/>
    <property type="match status" value="1"/>
</dbReference>
<comment type="similarity">
    <text evidence="3">Belongs to the WWC family. KIBRA subfamily.</text>
</comment>
<dbReference type="Pfam" id="PF00168">
    <property type="entry name" value="C2"/>
    <property type="match status" value="1"/>
</dbReference>
<comment type="subunit">
    <text evidence="14">Forms a complex with Mer and Ex. Interacts (via domain WW 1) with Ex (via RXPPXY motif). Interacts with Mer, Sav, Hpo and Wts.</text>
</comment>
<feature type="region of interest" description="Disordered" evidence="16">
    <location>
        <begin position="433"/>
        <end position="452"/>
    </location>
</feature>
<evidence type="ECO:0000256" key="8">
    <source>
        <dbReference type="ARBA" id="ARBA00022737"/>
    </source>
</evidence>
<evidence type="ECO:0000313" key="19">
    <source>
        <dbReference type="EMBL" id="JAS28629.1"/>
    </source>
</evidence>
<dbReference type="SUPFAM" id="SSF49562">
    <property type="entry name" value="C2 domain (Calcium/lipid-binding domain, CaLB)"/>
    <property type="match status" value="1"/>
</dbReference>
<dbReference type="InterPro" id="IPR036020">
    <property type="entry name" value="WW_dom_sf"/>
</dbReference>
<dbReference type="SMART" id="SM00456">
    <property type="entry name" value="WW"/>
    <property type="match status" value="2"/>
</dbReference>